<evidence type="ECO:0000256" key="5">
    <source>
        <dbReference type="ARBA" id="ARBA00023015"/>
    </source>
</evidence>
<proteinExistence type="inferred from homology"/>
<protein>
    <recommendedName>
        <fullName evidence="13">Homeobox domain-containing protein</fullName>
    </recommendedName>
</protein>
<dbReference type="Ensembl" id="ENSLOCT00000007748.1">
    <property type="protein sequence ID" value="ENSLOCP00000007739.1"/>
    <property type="gene ID" value="ENSLOCG00000006407.1"/>
</dbReference>
<organism evidence="14 15">
    <name type="scientific">Lepisosteus oculatus</name>
    <name type="common">Spotted gar</name>
    <dbReference type="NCBI Taxonomy" id="7918"/>
    <lineage>
        <taxon>Eukaryota</taxon>
        <taxon>Metazoa</taxon>
        <taxon>Chordata</taxon>
        <taxon>Craniata</taxon>
        <taxon>Vertebrata</taxon>
        <taxon>Euteleostomi</taxon>
        <taxon>Actinopterygii</taxon>
        <taxon>Neopterygii</taxon>
        <taxon>Holostei</taxon>
        <taxon>Semionotiformes</taxon>
        <taxon>Lepisosteidae</taxon>
        <taxon>Lepisosteus</taxon>
    </lineage>
</organism>
<dbReference type="OMA" id="YMENGSE"/>
<dbReference type="GO" id="GO:0005634">
    <property type="term" value="C:nucleus"/>
    <property type="evidence" value="ECO:0000318"/>
    <property type="project" value="GO_Central"/>
</dbReference>
<dbReference type="Gene3D" id="1.10.10.60">
    <property type="entry name" value="Homeodomain-like"/>
    <property type="match status" value="1"/>
</dbReference>
<dbReference type="InterPro" id="IPR001356">
    <property type="entry name" value="HD"/>
</dbReference>
<feature type="compositionally biased region" description="Polar residues" evidence="12">
    <location>
        <begin position="115"/>
        <end position="124"/>
    </location>
</feature>
<dbReference type="EMBL" id="AHAT01018863">
    <property type="status" value="NOT_ANNOTATED_CDS"/>
    <property type="molecule type" value="Genomic_DNA"/>
</dbReference>
<dbReference type="GO" id="GO:0000978">
    <property type="term" value="F:RNA polymerase II cis-regulatory region sequence-specific DNA binding"/>
    <property type="evidence" value="ECO:0000318"/>
    <property type="project" value="GO_Central"/>
</dbReference>
<dbReference type="SMART" id="SM00389">
    <property type="entry name" value="HOX"/>
    <property type="match status" value="1"/>
</dbReference>
<dbReference type="Pfam" id="PF13293">
    <property type="entry name" value="DUF4074"/>
    <property type="match status" value="1"/>
</dbReference>
<evidence type="ECO:0000313" key="15">
    <source>
        <dbReference type="Proteomes" id="UP000018468"/>
    </source>
</evidence>
<keyword evidence="6 10" id="KW-0238">DNA-binding</keyword>
<dbReference type="PROSITE" id="PS50071">
    <property type="entry name" value="HOMEOBOX_2"/>
    <property type="match status" value="1"/>
</dbReference>
<evidence type="ECO:0000256" key="10">
    <source>
        <dbReference type="PROSITE-ProRule" id="PRU00108"/>
    </source>
</evidence>
<evidence type="ECO:0000256" key="3">
    <source>
        <dbReference type="ARBA" id="ARBA00009107"/>
    </source>
</evidence>
<feature type="DNA-binding region" description="Homeobox" evidence="10">
    <location>
        <begin position="165"/>
        <end position="224"/>
    </location>
</feature>
<evidence type="ECO:0000256" key="6">
    <source>
        <dbReference type="ARBA" id="ARBA00023125"/>
    </source>
</evidence>
<dbReference type="PANTHER" id="PTHR45664">
    <property type="entry name" value="PROTEIN ZERKNUELLT 1-RELATED"/>
    <property type="match status" value="1"/>
</dbReference>
<dbReference type="eggNOG" id="KOG0489">
    <property type="taxonomic scope" value="Eukaryota"/>
</dbReference>
<evidence type="ECO:0000256" key="8">
    <source>
        <dbReference type="ARBA" id="ARBA00023163"/>
    </source>
</evidence>
<dbReference type="PROSITE" id="PS00027">
    <property type="entry name" value="HOMEOBOX_1"/>
    <property type="match status" value="1"/>
</dbReference>
<evidence type="ECO:0000256" key="2">
    <source>
        <dbReference type="ARBA" id="ARBA00004123"/>
    </source>
</evidence>
<keyword evidence="15" id="KW-1185">Reference proteome</keyword>
<feature type="region of interest" description="Disordered" evidence="12">
    <location>
        <begin position="43"/>
        <end position="168"/>
    </location>
</feature>
<keyword evidence="7 10" id="KW-0371">Homeobox</keyword>
<feature type="compositionally biased region" description="Polar residues" evidence="12">
    <location>
        <begin position="91"/>
        <end position="103"/>
    </location>
</feature>
<accession>W5MH80</accession>
<comment type="similarity">
    <text evidence="3">Belongs to the Antp homeobox family.</text>
</comment>
<dbReference type="GeneTree" id="ENSGT00940000160027"/>
<dbReference type="AlphaFoldDB" id="W5MH80"/>
<dbReference type="SUPFAM" id="SSF46689">
    <property type="entry name" value="Homeodomain-like"/>
    <property type="match status" value="1"/>
</dbReference>
<reference evidence="15" key="1">
    <citation type="submission" date="2011-12" db="EMBL/GenBank/DDBJ databases">
        <title>The Draft Genome of Lepisosteus oculatus.</title>
        <authorList>
            <consortium name="The Broad Institute Genome Assembly &amp; Analysis Group"/>
            <consortium name="Computational R&amp;D Group"/>
            <consortium name="and Sequencing Platform"/>
            <person name="Di Palma F."/>
            <person name="Alfoldi J."/>
            <person name="Johnson J."/>
            <person name="Berlin A."/>
            <person name="Gnerre S."/>
            <person name="Jaffe D."/>
            <person name="MacCallum I."/>
            <person name="Young S."/>
            <person name="Walker B.J."/>
            <person name="Lander E.S."/>
            <person name="Lindblad-Toh K."/>
        </authorList>
    </citation>
    <scope>NUCLEOTIDE SEQUENCE [LARGE SCALE GENOMIC DNA]</scope>
</reference>
<name>W5MH80_LEPOC</name>
<evidence type="ECO:0000256" key="1">
    <source>
        <dbReference type="ARBA" id="ARBA00003263"/>
    </source>
</evidence>
<evidence type="ECO:0000256" key="12">
    <source>
        <dbReference type="SAM" id="MobiDB-lite"/>
    </source>
</evidence>
<feature type="region of interest" description="Disordered" evidence="12">
    <location>
        <begin position="223"/>
        <end position="254"/>
    </location>
</feature>
<dbReference type="CDD" id="cd00086">
    <property type="entry name" value="homeodomain"/>
    <property type="match status" value="1"/>
</dbReference>
<evidence type="ECO:0000256" key="4">
    <source>
        <dbReference type="ARBA" id="ARBA00022473"/>
    </source>
</evidence>
<reference evidence="14" key="2">
    <citation type="submission" date="2025-08" db="UniProtKB">
        <authorList>
            <consortium name="Ensembl"/>
        </authorList>
    </citation>
    <scope>IDENTIFICATION</scope>
</reference>
<sequence length="400" mass="42941">MQKALYYENAGPFLEYSCQDPTALGFQQLYSTPAEYQSLTYYLPEDNSPCDPGSDPEHSAAPSGCRVPDLPETPLRHPPLTPSPDSSTTSAQRSPCRSASNPPDRSPGADKARIASTSSSSTHLPKQIFPWMGERRQTSKQKHPSSAVSGESASSGETSPPGGASKRARTAYTNVQLVELEKEFHFNRYLCRPRRLEMAALLNLSERQIKIWFQNRRMKYKKDHKGRAGLGSPLGGLSPSRSPPPGSSFSGELGYEAPLSQPYGKAAPGSSIYGLAAYSAPPYECPPPAAQKRYAATSLAQEYEQLCVPGDSGYGNPSSGYSGAGFAEPHAPALLSSHPPSQLFHLPHPSSASMDYSCPASSPARHGLGPCDPNPSYTELSSHCCTAQDIAQEPPTLTHL</sequence>
<dbReference type="HOGENOM" id="CLU_051508_1_0_1"/>
<comment type="function">
    <text evidence="1">Sequence-specific transcription factor which is part of a developmental regulatory system that provides cells with specific positional identities on the anterior-posterior axis.</text>
</comment>
<dbReference type="GO" id="GO:0006357">
    <property type="term" value="P:regulation of transcription by RNA polymerase II"/>
    <property type="evidence" value="ECO:0000318"/>
    <property type="project" value="GO_Central"/>
</dbReference>
<keyword evidence="8" id="KW-0804">Transcription</keyword>
<evidence type="ECO:0000259" key="13">
    <source>
        <dbReference type="PROSITE" id="PS50071"/>
    </source>
</evidence>
<evidence type="ECO:0000313" key="14">
    <source>
        <dbReference type="Ensembl" id="ENSLOCP00000007739.1"/>
    </source>
</evidence>
<feature type="compositionally biased region" description="Low complexity" evidence="12">
    <location>
        <begin position="144"/>
        <end position="165"/>
    </location>
</feature>
<dbReference type="Pfam" id="PF00046">
    <property type="entry name" value="Homeodomain"/>
    <property type="match status" value="1"/>
</dbReference>
<dbReference type="InterPro" id="IPR017970">
    <property type="entry name" value="Homeobox_CS"/>
</dbReference>
<dbReference type="InParanoid" id="W5MH80"/>
<keyword evidence="4" id="KW-0217">Developmental protein</keyword>
<dbReference type="InterPro" id="IPR009057">
    <property type="entry name" value="Homeodomain-like_sf"/>
</dbReference>
<dbReference type="Proteomes" id="UP000018468">
    <property type="component" value="Linkage group LG4"/>
</dbReference>
<evidence type="ECO:0000256" key="9">
    <source>
        <dbReference type="ARBA" id="ARBA00023242"/>
    </source>
</evidence>
<dbReference type="STRING" id="7918.ENSLOCP00000007739"/>
<keyword evidence="5" id="KW-0805">Transcription regulation</keyword>
<dbReference type="GO" id="GO:0009952">
    <property type="term" value="P:anterior/posterior pattern specification"/>
    <property type="evidence" value="ECO:0000318"/>
    <property type="project" value="GO_Central"/>
</dbReference>
<reference evidence="14" key="3">
    <citation type="submission" date="2025-09" db="UniProtKB">
        <authorList>
            <consortium name="Ensembl"/>
        </authorList>
    </citation>
    <scope>IDENTIFICATION</scope>
</reference>
<feature type="domain" description="Homeobox" evidence="13">
    <location>
        <begin position="163"/>
        <end position="223"/>
    </location>
</feature>
<evidence type="ECO:0000256" key="11">
    <source>
        <dbReference type="RuleBase" id="RU000682"/>
    </source>
</evidence>
<dbReference type="EMBL" id="AHAT01018862">
    <property type="status" value="NOT_ANNOTATED_CDS"/>
    <property type="molecule type" value="Genomic_DNA"/>
</dbReference>
<dbReference type="FunFam" id="1.10.10.60:FF:000094">
    <property type="entry name" value="Homeobox protein Hox-A3"/>
    <property type="match status" value="1"/>
</dbReference>
<comment type="subcellular location">
    <subcellularLocation>
        <location evidence="2 10 11">Nucleus</location>
    </subcellularLocation>
</comment>
<dbReference type="GO" id="GO:0000981">
    <property type="term" value="F:DNA-binding transcription factor activity, RNA polymerase II-specific"/>
    <property type="evidence" value="ECO:0000318"/>
    <property type="project" value="GO_Central"/>
</dbReference>
<dbReference type="Bgee" id="ENSLOCG00000006407">
    <property type="expression patterns" value="Expressed in zone of skin and 6 other cell types or tissues"/>
</dbReference>
<dbReference type="InterPro" id="IPR020479">
    <property type="entry name" value="HD_metazoa"/>
</dbReference>
<dbReference type="PANTHER" id="PTHR45664:SF11">
    <property type="entry name" value="HOMEOBOX PROTEIN HOX-B3"/>
    <property type="match status" value="1"/>
</dbReference>
<evidence type="ECO:0000256" key="7">
    <source>
        <dbReference type="ARBA" id="ARBA00023155"/>
    </source>
</evidence>
<dbReference type="GO" id="GO:0048704">
    <property type="term" value="P:embryonic skeletal system morphogenesis"/>
    <property type="evidence" value="ECO:0000318"/>
    <property type="project" value="GO_Central"/>
</dbReference>
<dbReference type="InterPro" id="IPR025281">
    <property type="entry name" value="DUF4074"/>
</dbReference>
<dbReference type="EMBL" id="AHAT01018861">
    <property type="status" value="NOT_ANNOTATED_CDS"/>
    <property type="molecule type" value="Genomic_DNA"/>
</dbReference>
<dbReference type="PRINTS" id="PR00024">
    <property type="entry name" value="HOMEOBOX"/>
</dbReference>
<keyword evidence="9 10" id="KW-0539">Nucleus</keyword>